<comment type="caution">
    <text evidence="2">The sequence shown here is derived from an EMBL/GenBank/DDBJ whole genome shotgun (WGS) entry which is preliminary data.</text>
</comment>
<dbReference type="PANTHER" id="PTHR43539">
    <property type="entry name" value="FLAVIN-BINDING MONOOXYGENASE-LIKE PROTEIN (AFU_ORTHOLOGUE AFUA_4G09220)"/>
    <property type="match status" value="1"/>
</dbReference>
<name>A0AB38UXW8_9MYCO</name>
<evidence type="ECO:0000256" key="1">
    <source>
        <dbReference type="ARBA" id="ARBA00023002"/>
    </source>
</evidence>
<accession>A0AB38UXW8</accession>
<proteinExistence type="predicted"/>
<dbReference type="SUPFAM" id="SSF51905">
    <property type="entry name" value="FAD/NAD(P)-binding domain"/>
    <property type="match status" value="2"/>
</dbReference>
<dbReference type="InterPro" id="IPR050982">
    <property type="entry name" value="Auxin_biosynth/cation_transpt"/>
</dbReference>
<evidence type="ECO:0000313" key="2">
    <source>
        <dbReference type="EMBL" id="VAZ85406.1"/>
    </source>
</evidence>
<reference evidence="2 3" key="1">
    <citation type="submission" date="2018-09" db="EMBL/GenBank/DDBJ databases">
        <authorList>
            <person name="Tagini F."/>
        </authorList>
    </citation>
    <scope>NUCLEOTIDE SEQUENCE [LARGE SCALE GENOMIC DNA]</scope>
    <source>
        <strain evidence="2 3">MK42</strain>
    </source>
</reference>
<dbReference type="EC" id="1.-.-.-" evidence="2"/>
<dbReference type="PRINTS" id="PR00368">
    <property type="entry name" value="FADPNR"/>
</dbReference>
<dbReference type="EMBL" id="UPHL01000122">
    <property type="protein sequence ID" value="VAZ85406.1"/>
    <property type="molecule type" value="Genomic_DNA"/>
</dbReference>
<dbReference type="Proteomes" id="UP000279331">
    <property type="component" value="Unassembled WGS sequence"/>
</dbReference>
<sequence length="395" mass="42622">MQGNPPGLVVTGAVERPVVVVGAGPAGVSMALSLRDCGLRPLLVDRSDAVGSSWRGRYDRLKLNTCKQFSHLPDRPYLRNTPVFPTRDQVVDHLERHACEAGIELRLNTEVCRIDRRHNGWWLRTTAGTIDCQQVVIATGYEHTPRIPRWPGIDGFAGQLLHSAAYRNPAPYQGKRVLVVGAGSSAMEIVHDVATGGAAKAWLAVRTTPNIMLRSLPGGLPADLIATPLFHAPVWLADRLAAFGRRLTIGDLSAFGLPVPAEGVFARGIRLGRAPAIVDKEVIQAIRDGSFEVVPTIERFDGASVWLANGQRLQPDAVICATGYLHGLEPMVGHLGVLDERGLPRTAGVTPADTGLRFIGFQSRPGLLGFVAKQSKHVAKRVAAELESSASYRVH</sequence>
<gene>
    <name evidence="2" type="primary">czcO</name>
    <name evidence="2" type="ORF">LAUMK42_04240</name>
</gene>
<evidence type="ECO:0000313" key="3">
    <source>
        <dbReference type="Proteomes" id="UP000279331"/>
    </source>
</evidence>
<keyword evidence="1 2" id="KW-0560">Oxidoreductase</keyword>
<dbReference type="PANTHER" id="PTHR43539:SF78">
    <property type="entry name" value="FLAVIN-CONTAINING MONOOXYGENASE"/>
    <property type="match status" value="1"/>
</dbReference>
<dbReference type="Gene3D" id="3.50.50.60">
    <property type="entry name" value="FAD/NAD(P)-binding domain"/>
    <property type="match status" value="1"/>
</dbReference>
<dbReference type="GO" id="GO:0004497">
    <property type="term" value="F:monooxygenase activity"/>
    <property type="evidence" value="ECO:0007669"/>
    <property type="project" value="TreeGrafter"/>
</dbReference>
<dbReference type="AlphaFoldDB" id="A0AB38UXW8"/>
<dbReference type="PRINTS" id="PR00469">
    <property type="entry name" value="PNDRDTASEII"/>
</dbReference>
<organism evidence="2 3">
    <name type="scientific">Mycobacterium persicum</name>
    <dbReference type="NCBI Taxonomy" id="1487726"/>
    <lineage>
        <taxon>Bacteria</taxon>
        <taxon>Bacillati</taxon>
        <taxon>Actinomycetota</taxon>
        <taxon>Actinomycetes</taxon>
        <taxon>Mycobacteriales</taxon>
        <taxon>Mycobacteriaceae</taxon>
        <taxon>Mycobacterium</taxon>
    </lineage>
</organism>
<dbReference type="GO" id="GO:0005829">
    <property type="term" value="C:cytosol"/>
    <property type="evidence" value="ECO:0007669"/>
    <property type="project" value="TreeGrafter"/>
</dbReference>
<dbReference type="GO" id="GO:0050660">
    <property type="term" value="F:flavin adenine dinucleotide binding"/>
    <property type="evidence" value="ECO:0007669"/>
    <property type="project" value="TreeGrafter"/>
</dbReference>
<dbReference type="InterPro" id="IPR036188">
    <property type="entry name" value="FAD/NAD-bd_sf"/>
</dbReference>
<protein>
    <submittedName>
        <fullName evidence="2">Oxidoreductase CzcO</fullName>
        <ecNumber evidence="2">1.-.-.-</ecNumber>
    </submittedName>
</protein>
<dbReference type="RefSeq" id="WP_099224720.1">
    <property type="nucleotide sequence ID" value="NZ_CADEAW010000042.1"/>
</dbReference>
<dbReference type="Pfam" id="PF13738">
    <property type="entry name" value="Pyr_redox_3"/>
    <property type="match status" value="1"/>
</dbReference>